<dbReference type="Gene3D" id="3.10.120.10">
    <property type="entry name" value="Cytochrome b5-like heme/steroid binding domain"/>
    <property type="match status" value="1"/>
</dbReference>
<dbReference type="OrthoDB" id="7772743at2759"/>
<keyword evidence="1" id="KW-0472">Membrane</keyword>
<evidence type="ECO:0000313" key="3">
    <source>
        <dbReference type="EMBL" id="CDW49848.1"/>
    </source>
</evidence>
<feature type="transmembrane region" description="Helical" evidence="1">
    <location>
        <begin position="221"/>
        <end position="240"/>
    </location>
</feature>
<dbReference type="AlphaFoldDB" id="A0A0K2VHD0"/>
<dbReference type="CDD" id="cd03506">
    <property type="entry name" value="Delta6-FADS-like"/>
    <property type="match status" value="1"/>
</dbReference>
<evidence type="ECO:0000256" key="1">
    <source>
        <dbReference type="SAM" id="Phobius"/>
    </source>
</evidence>
<dbReference type="PANTHER" id="PTHR19353:SF75">
    <property type="entry name" value="FATTY ACID DESATURASE, PUTATIVE-RELATED"/>
    <property type="match status" value="1"/>
</dbReference>
<organism evidence="3">
    <name type="scientific">Lepeophtheirus salmonis</name>
    <name type="common">Salmon louse</name>
    <name type="synonym">Caligus salmonis</name>
    <dbReference type="NCBI Taxonomy" id="72036"/>
    <lineage>
        <taxon>Eukaryota</taxon>
        <taxon>Metazoa</taxon>
        <taxon>Ecdysozoa</taxon>
        <taxon>Arthropoda</taxon>
        <taxon>Crustacea</taxon>
        <taxon>Multicrustacea</taxon>
        <taxon>Hexanauplia</taxon>
        <taxon>Copepoda</taxon>
        <taxon>Siphonostomatoida</taxon>
        <taxon>Caligidae</taxon>
        <taxon>Lepeophtheirus</taxon>
    </lineage>
</organism>
<dbReference type="PANTHER" id="PTHR19353">
    <property type="entry name" value="FATTY ACID DESATURASE 2"/>
    <property type="match status" value="1"/>
</dbReference>
<dbReference type="InterPro" id="IPR001199">
    <property type="entry name" value="Cyt_B5-like_heme/steroid-bd"/>
</dbReference>
<protein>
    <recommendedName>
        <fullName evidence="2">Cytochrome b5 heme-binding domain-containing protein</fullName>
    </recommendedName>
</protein>
<dbReference type="Pfam" id="PF00173">
    <property type="entry name" value="Cyt-b5"/>
    <property type="match status" value="1"/>
</dbReference>
<accession>A0A0K2VHD0</accession>
<feature type="transmembrane region" description="Helical" evidence="1">
    <location>
        <begin position="99"/>
        <end position="118"/>
    </location>
</feature>
<reference evidence="3" key="1">
    <citation type="submission" date="2014-05" db="EMBL/GenBank/DDBJ databases">
        <authorList>
            <person name="Chronopoulou M."/>
        </authorList>
    </citation>
    <scope>NUCLEOTIDE SEQUENCE</scope>
    <source>
        <tissue evidence="3">Whole organism</tissue>
    </source>
</reference>
<evidence type="ECO:0000259" key="2">
    <source>
        <dbReference type="PROSITE" id="PS50255"/>
    </source>
</evidence>
<dbReference type="InterPro" id="IPR005804">
    <property type="entry name" value="FA_desaturase_dom"/>
</dbReference>
<proteinExistence type="predicted"/>
<dbReference type="PIRSF" id="PIRSF015921">
    <property type="entry name" value="FA_sphinglp_des"/>
    <property type="match status" value="1"/>
</dbReference>
<dbReference type="GO" id="GO:0016020">
    <property type="term" value="C:membrane"/>
    <property type="evidence" value="ECO:0007669"/>
    <property type="project" value="TreeGrafter"/>
</dbReference>
<dbReference type="Pfam" id="PF00487">
    <property type="entry name" value="FA_desaturase"/>
    <property type="match status" value="1"/>
</dbReference>
<dbReference type="InterPro" id="IPR012171">
    <property type="entry name" value="Fatty_acid_desaturase"/>
</dbReference>
<name>A0A0K2VHD0_LEPSM</name>
<dbReference type="InterPro" id="IPR036400">
    <property type="entry name" value="Cyt_B5-like_heme/steroid_sf"/>
</dbReference>
<dbReference type="EMBL" id="HACA01032486">
    <property type="protein sequence ID" value="CDW49847.1"/>
    <property type="molecule type" value="Transcribed_RNA"/>
</dbReference>
<dbReference type="EMBL" id="HACA01032487">
    <property type="protein sequence ID" value="CDW49848.1"/>
    <property type="molecule type" value="Transcribed_RNA"/>
</dbReference>
<dbReference type="PROSITE" id="PS50255">
    <property type="entry name" value="CYTOCHROME_B5_2"/>
    <property type="match status" value="1"/>
</dbReference>
<feature type="domain" description="Cytochrome b5 heme-binding" evidence="2">
    <location>
        <begin position="10"/>
        <end position="56"/>
    </location>
</feature>
<dbReference type="GO" id="GO:0006629">
    <property type="term" value="P:lipid metabolic process"/>
    <property type="evidence" value="ECO:0007669"/>
    <property type="project" value="InterPro"/>
</dbReference>
<keyword evidence="1" id="KW-1133">Transmembrane helix</keyword>
<dbReference type="GO" id="GO:0016717">
    <property type="term" value="F:oxidoreductase activity, acting on paired donors, with oxidation of a pair of donors resulting in the reduction of molecular oxygen to two molecules of water"/>
    <property type="evidence" value="ECO:0007669"/>
    <property type="project" value="TreeGrafter"/>
</dbReference>
<feature type="transmembrane region" description="Helical" evidence="1">
    <location>
        <begin position="124"/>
        <end position="144"/>
    </location>
</feature>
<dbReference type="SUPFAM" id="SSF55856">
    <property type="entry name" value="Cytochrome b5-like heme/steroid binding domain"/>
    <property type="match status" value="1"/>
</dbReference>
<feature type="transmembrane region" description="Helical" evidence="1">
    <location>
        <begin position="286"/>
        <end position="307"/>
    </location>
</feature>
<sequence length="425" mass="48510">MTPKVAKDEILVEGKIYSAENLAQSHPGGKLFVRAFAGLDASTAFLTYHRRKFPHSRAKNALKEDGEDSNNPEGWDEEYLELCRLVEKVIPRMKSFAPWYYYVKVAIILSMAVSIEYYMHKNVFYHPLLCGFLGYIFAVIGLNIQHDANHGAISRRPLVNRILGMSQNWIGGSAINWIHQHVVQHHIHTNDIDQDPDMDGGILIRINAKTPLMKFHIVQHIYFFFLLSFYGFSVVIRSLLNVIVGKHFTPMSSLFKKYRVIEVFSSVFFILRLMVFPIYQAPEIQTVLSLSLMFIVAGYYLSLFFAISHNFEGVEMNMKNAKSSSILRTQVATSSNVGGEILCFLNGGLNYQIEHHLFPRISHCHYPKIAPVVRQFCEERNIPYVHFPSVLDNINSAIKHLVFMGGNAEPFPELNTHILASKLQS</sequence>
<feature type="transmembrane region" description="Helical" evidence="1">
    <location>
        <begin position="260"/>
        <end position="279"/>
    </location>
</feature>
<keyword evidence="1" id="KW-0812">Transmembrane</keyword>